<sequence>MKLIHPIFYIIPFVFFAQNPYPQDYFGNPLKIPIILSGTFAELRSNHFHSGLDIKTQGRTGLHVVASANGFVSRIKISHFGYGKALYITHPNGYVTVYAHLQKFAPEIEAYVKNHQYEEESYEIELFPKAEELLITKGDLIAYSGNTGGSAGPHLHFEIRNKEEHPINPMLFGIDVKDSSYPLIRSIFVYPLSDDAVINNSNEKQELKLIPLKNGDYAVSNIEAIGNIGFGIETIDRQDFASNSNGVYNIQTIFNGNRNFEIDFSKFSFDETRNLNQLIDYQHYIDSRDRIQKLFIKNNELSLYKGVENNGFLKIKDSSYSVYKIRVSDFKNNEAWVTINIKGSKQKLLNEKVIKTTPYYINSEQTTNLKKGNVSVHFKPNTFYENFYLDFDVKNDTLTLHENTIPTKKSFSLQFDVSQYNKPDQDKLFIARLIGDKKNIPIYTSTKRETNKLIAYTKLLGTYTLATDTIAPKIKASNFKNKQWLSDFRFLKLNIQDKESGIKSYHASINDEWILMEYEYKKDLLTFDFNDLDQKETNNKLKVIVTDNVGNSSTFEAVFYRK</sequence>
<dbReference type="RefSeq" id="WP_044632138.1">
    <property type="nucleotide sequence ID" value="NZ_JTDW01000004.1"/>
</dbReference>
<feature type="domain" description="M23ase beta-sheet core" evidence="1">
    <location>
        <begin position="135"/>
        <end position="169"/>
    </location>
</feature>
<dbReference type="InterPro" id="IPR050570">
    <property type="entry name" value="Cell_wall_metabolism_enzyme"/>
</dbReference>
<dbReference type="OrthoDB" id="9810477at2"/>
<dbReference type="Pfam" id="PF01551">
    <property type="entry name" value="Peptidase_M23"/>
    <property type="match status" value="2"/>
</dbReference>
<accession>A0A0D7WAX2</accession>
<evidence type="ECO:0000259" key="1">
    <source>
        <dbReference type="Pfam" id="PF01551"/>
    </source>
</evidence>
<dbReference type="Proteomes" id="UP000032578">
    <property type="component" value="Unassembled WGS sequence"/>
</dbReference>
<evidence type="ECO:0000313" key="2">
    <source>
        <dbReference type="EMBL" id="KJD36271.1"/>
    </source>
</evidence>
<dbReference type="SUPFAM" id="SSF51261">
    <property type="entry name" value="Duplicated hybrid motif"/>
    <property type="match status" value="1"/>
</dbReference>
<dbReference type="STRING" id="1435349.PW52_06675"/>
<gene>
    <name evidence="2" type="ORF">PW52_06675</name>
</gene>
<feature type="domain" description="M23ase beta-sheet core" evidence="1">
    <location>
        <begin position="48"/>
        <end position="114"/>
    </location>
</feature>
<comment type="caution">
    <text evidence="2">The sequence shown here is derived from an EMBL/GenBank/DDBJ whole genome shotgun (WGS) entry which is preliminary data.</text>
</comment>
<dbReference type="InterPro" id="IPR016047">
    <property type="entry name" value="M23ase_b-sheet_dom"/>
</dbReference>
<protein>
    <submittedName>
        <fullName evidence="2">Peptidase M23</fullName>
    </submittedName>
</protein>
<dbReference type="EMBL" id="JTDW01000004">
    <property type="protein sequence ID" value="KJD36271.1"/>
    <property type="molecule type" value="Genomic_DNA"/>
</dbReference>
<dbReference type="PANTHER" id="PTHR21666">
    <property type="entry name" value="PEPTIDASE-RELATED"/>
    <property type="match status" value="1"/>
</dbReference>
<dbReference type="PANTHER" id="PTHR21666:SF285">
    <property type="entry name" value="M23 FAMILY METALLOPEPTIDASE"/>
    <property type="match status" value="1"/>
</dbReference>
<keyword evidence="3" id="KW-1185">Reference proteome</keyword>
<dbReference type="InterPro" id="IPR011055">
    <property type="entry name" value="Dup_hybrid_motif"/>
</dbReference>
<evidence type="ECO:0000313" key="3">
    <source>
        <dbReference type="Proteomes" id="UP000032578"/>
    </source>
</evidence>
<proteinExistence type="predicted"/>
<dbReference type="CDD" id="cd12797">
    <property type="entry name" value="M23_peptidase"/>
    <property type="match status" value="1"/>
</dbReference>
<dbReference type="GO" id="GO:0004222">
    <property type="term" value="F:metalloendopeptidase activity"/>
    <property type="evidence" value="ECO:0007669"/>
    <property type="project" value="TreeGrafter"/>
</dbReference>
<dbReference type="AlphaFoldDB" id="A0A0D7WAX2"/>
<dbReference type="Gene3D" id="2.70.70.10">
    <property type="entry name" value="Glucose Permease (Domain IIA)"/>
    <property type="match status" value="1"/>
</dbReference>
<reference evidence="2 3" key="1">
    <citation type="submission" date="2014-11" db="EMBL/GenBank/DDBJ databases">
        <title>Tamlana sedimentorum sp. nov., isolated from shallow sand sediments of the Sea of Japan.</title>
        <authorList>
            <person name="Romanenko L.A."/>
        </authorList>
    </citation>
    <scope>NUCLEOTIDE SEQUENCE [LARGE SCALE GENOMIC DNA]</scope>
    <source>
        <strain evidence="2 3">JCM 19808</strain>
    </source>
</reference>
<dbReference type="PATRIC" id="fig|1435349.4.peg.2300"/>
<organism evidence="2 3">
    <name type="scientific">Neotamlana sedimentorum</name>
    <dbReference type="NCBI Taxonomy" id="1435349"/>
    <lineage>
        <taxon>Bacteria</taxon>
        <taxon>Pseudomonadati</taxon>
        <taxon>Bacteroidota</taxon>
        <taxon>Flavobacteriia</taxon>
        <taxon>Flavobacteriales</taxon>
        <taxon>Flavobacteriaceae</taxon>
        <taxon>Neotamlana</taxon>
    </lineage>
</organism>
<name>A0A0D7WAX2_9FLAO</name>